<evidence type="ECO:0000256" key="2">
    <source>
        <dbReference type="ARBA" id="ARBA00022448"/>
    </source>
</evidence>
<evidence type="ECO:0000313" key="15">
    <source>
        <dbReference type="Proteomes" id="UP000036923"/>
    </source>
</evidence>
<feature type="transmembrane region" description="Helical" evidence="12">
    <location>
        <begin position="617"/>
        <end position="636"/>
    </location>
</feature>
<comment type="subcellular location">
    <subcellularLocation>
        <location evidence="1">Endomembrane system</location>
        <topology evidence="1">Multi-pass membrane protein</topology>
    </subcellularLocation>
</comment>
<feature type="transmembrane region" description="Helical" evidence="12">
    <location>
        <begin position="527"/>
        <end position="550"/>
    </location>
</feature>
<evidence type="ECO:0000256" key="5">
    <source>
        <dbReference type="ARBA" id="ARBA00022741"/>
    </source>
</evidence>
<dbReference type="PRINTS" id="PR00120">
    <property type="entry name" value="HATPASE"/>
</dbReference>
<keyword evidence="2" id="KW-0813">Transport</keyword>
<dbReference type="Proteomes" id="UP000036923">
    <property type="component" value="Unassembled WGS sequence"/>
</dbReference>
<dbReference type="Gene3D" id="3.40.1110.10">
    <property type="entry name" value="Calcium-transporting ATPase, cytoplasmic domain N"/>
    <property type="match status" value="1"/>
</dbReference>
<keyword evidence="7" id="KW-0460">Magnesium</keyword>
<dbReference type="GO" id="GO:0005388">
    <property type="term" value="F:P-type calcium transporter activity"/>
    <property type="evidence" value="ECO:0007669"/>
    <property type="project" value="InterPro"/>
</dbReference>
<keyword evidence="11 12" id="KW-0472">Membrane</keyword>
<keyword evidence="5" id="KW-0547">Nucleotide-binding</keyword>
<feature type="domain" description="Cation-transporting P-type ATPase C-terminal" evidence="13">
    <location>
        <begin position="523"/>
        <end position="707"/>
    </location>
</feature>
<dbReference type="PRINTS" id="PR00119">
    <property type="entry name" value="CATATPASE"/>
</dbReference>
<dbReference type="GO" id="GO:0016887">
    <property type="term" value="F:ATP hydrolysis activity"/>
    <property type="evidence" value="ECO:0007669"/>
    <property type="project" value="InterPro"/>
</dbReference>
<dbReference type="InterPro" id="IPR018303">
    <property type="entry name" value="ATPase_P-typ_P_site"/>
</dbReference>
<feature type="transmembrane region" description="Helical" evidence="12">
    <location>
        <begin position="30"/>
        <end position="51"/>
    </location>
</feature>
<keyword evidence="3 12" id="KW-0812">Transmembrane</keyword>
<dbReference type="NCBIfam" id="TIGR01494">
    <property type="entry name" value="ATPase_P-type"/>
    <property type="match status" value="2"/>
</dbReference>
<evidence type="ECO:0000256" key="6">
    <source>
        <dbReference type="ARBA" id="ARBA00022840"/>
    </source>
</evidence>
<feature type="transmembrane region" description="Helical" evidence="12">
    <location>
        <begin position="571"/>
        <end position="592"/>
    </location>
</feature>
<dbReference type="Gene3D" id="1.20.1110.10">
    <property type="entry name" value="Calcium-transporting ATPase, transmembrane domain"/>
    <property type="match status" value="1"/>
</dbReference>
<dbReference type="GO" id="GO:0012505">
    <property type="term" value="C:endomembrane system"/>
    <property type="evidence" value="ECO:0007669"/>
    <property type="project" value="UniProtKB-SubCell"/>
</dbReference>
<keyword evidence="4" id="KW-0479">Metal-binding</keyword>
<proteinExistence type="predicted"/>
<keyword evidence="9 12" id="KW-1133">Transmembrane helix</keyword>
<evidence type="ECO:0000256" key="11">
    <source>
        <dbReference type="ARBA" id="ARBA00023136"/>
    </source>
</evidence>
<keyword evidence="15" id="KW-1185">Reference proteome</keyword>
<dbReference type="FunFam" id="3.40.50.1000:FF:000193">
    <property type="entry name" value="Plasma membrane calcium-transporting ATPase 2"/>
    <property type="match status" value="1"/>
</dbReference>
<dbReference type="RefSeq" id="WP_050753949.1">
    <property type="nucleotide sequence ID" value="NZ_LGTC01000001.1"/>
</dbReference>
<feature type="transmembrane region" description="Helical" evidence="12">
    <location>
        <begin position="495"/>
        <end position="515"/>
    </location>
</feature>
<feature type="transmembrane region" description="Helical" evidence="12">
    <location>
        <begin position="6"/>
        <end position="23"/>
    </location>
</feature>
<evidence type="ECO:0000313" key="14">
    <source>
        <dbReference type="EMBL" id="KNY30427.1"/>
    </source>
</evidence>
<feature type="transmembrane region" description="Helical" evidence="12">
    <location>
        <begin position="686"/>
        <end position="706"/>
    </location>
</feature>
<dbReference type="GO" id="GO:0005886">
    <property type="term" value="C:plasma membrane"/>
    <property type="evidence" value="ECO:0007669"/>
    <property type="project" value="TreeGrafter"/>
</dbReference>
<dbReference type="STRING" id="398512.Bccel_5707"/>
<evidence type="ECO:0000256" key="1">
    <source>
        <dbReference type="ARBA" id="ARBA00004127"/>
    </source>
</evidence>
<protein>
    <submittedName>
        <fullName evidence="14">Calcium-translocating P-type ATPase, PMCA-type</fullName>
        <ecNumber evidence="14">3.6.3.8</ecNumber>
    </submittedName>
</protein>
<dbReference type="InterPro" id="IPR001757">
    <property type="entry name" value="P_typ_ATPase"/>
</dbReference>
<dbReference type="AlphaFoldDB" id="A0A0L6JY91"/>
<name>A0A0L6JY91_9FIRM</name>
<dbReference type="EMBL" id="LGTC01000001">
    <property type="protein sequence ID" value="KNY30427.1"/>
    <property type="molecule type" value="Genomic_DNA"/>
</dbReference>
<dbReference type="InterPro" id="IPR036412">
    <property type="entry name" value="HAD-like_sf"/>
</dbReference>
<dbReference type="PATRIC" id="fig|398512.5.peg.5984"/>
<dbReference type="Gene3D" id="3.40.50.1000">
    <property type="entry name" value="HAD superfamily/HAD-like"/>
    <property type="match status" value="1"/>
</dbReference>
<dbReference type="SFLD" id="SFLDS00003">
    <property type="entry name" value="Haloacid_Dehalogenase"/>
    <property type="match status" value="1"/>
</dbReference>
<dbReference type="SUPFAM" id="SSF81665">
    <property type="entry name" value="Calcium ATPase, transmembrane domain M"/>
    <property type="match status" value="1"/>
</dbReference>
<comment type="caution">
    <text evidence="14">The sequence shown here is derived from an EMBL/GenBank/DDBJ whole genome shotgun (WGS) entry which is preliminary data.</text>
</comment>
<keyword evidence="14" id="KW-0378">Hydrolase</keyword>
<organism evidence="14 15">
    <name type="scientific">Pseudobacteroides cellulosolvens ATCC 35603 = DSM 2933</name>
    <dbReference type="NCBI Taxonomy" id="398512"/>
    <lineage>
        <taxon>Bacteria</taxon>
        <taxon>Bacillati</taxon>
        <taxon>Bacillota</taxon>
        <taxon>Clostridia</taxon>
        <taxon>Eubacteriales</taxon>
        <taxon>Oscillospiraceae</taxon>
        <taxon>Pseudobacteroides</taxon>
    </lineage>
</organism>
<keyword evidence="8" id="KW-1278">Translocase</keyword>
<reference evidence="15" key="1">
    <citation type="submission" date="2015-07" db="EMBL/GenBank/DDBJ databases">
        <title>Near-Complete Genome Sequence of the Cellulolytic Bacterium Bacteroides (Pseudobacteroides) cellulosolvens ATCC 35603.</title>
        <authorList>
            <person name="Dassa B."/>
            <person name="Utturkar S.M."/>
            <person name="Klingeman D.M."/>
            <person name="Hurt R.A."/>
            <person name="Keller M."/>
            <person name="Xu J."/>
            <person name="Reddy Y.H.K."/>
            <person name="Borovok I."/>
            <person name="Grinberg I.R."/>
            <person name="Lamed R."/>
            <person name="Zhivin O."/>
            <person name="Bayer E.A."/>
            <person name="Brown S.D."/>
        </authorList>
    </citation>
    <scope>NUCLEOTIDE SEQUENCE [LARGE SCALE GENOMIC DNA]</scope>
    <source>
        <strain evidence="15">DSM 2933</strain>
    </source>
</reference>
<evidence type="ECO:0000256" key="10">
    <source>
        <dbReference type="ARBA" id="ARBA00023065"/>
    </source>
</evidence>
<feature type="transmembrane region" description="Helical" evidence="12">
    <location>
        <begin position="657"/>
        <end position="680"/>
    </location>
</feature>
<dbReference type="SUPFAM" id="SSF56784">
    <property type="entry name" value="HAD-like"/>
    <property type="match status" value="1"/>
</dbReference>
<dbReference type="PANTHER" id="PTHR24093:SF369">
    <property type="entry name" value="CALCIUM-TRANSPORTING ATPASE"/>
    <property type="match status" value="1"/>
</dbReference>
<dbReference type="EC" id="3.6.3.8" evidence="14"/>
<dbReference type="SUPFAM" id="SSF81660">
    <property type="entry name" value="Metal cation-transporting ATPase, ATP-binding domain N"/>
    <property type="match status" value="1"/>
</dbReference>
<keyword evidence="10" id="KW-0406">Ion transport</keyword>
<keyword evidence="6" id="KW-0067">ATP-binding</keyword>
<dbReference type="Pfam" id="PF08282">
    <property type="entry name" value="Hydrolase_3"/>
    <property type="match status" value="1"/>
</dbReference>
<dbReference type="InterPro" id="IPR023299">
    <property type="entry name" value="ATPase_P-typ_cyto_dom_N"/>
</dbReference>
<evidence type="ECO:0000256" key="7">
    <source>
        <dbReference type="ARBA" id="ARBA00022842"/>
    </source>
</evidence>
<dbReference type="SFLD" id="SFLDF00027">
    <property type="entry name" value="p-type_atpase"/>
    <property type="match status" value="1"/>
</dbReference>
<dbReference type="InterPro" id="IPR006068">
    <property type="entry name" value="ATPase_P-typ_cation-transptr_C"/>
</dbReference>
<dbReference type="SFLD" id="SFLDG00002">
    <property type="entry name" value="C1.7:_P-type_atpase_like"/>
    <property type="match status" value="1"/>
</dbReference>
<accession>A0A0L6JY91</accession>
<evidence type="ECO:0000256" key="12">
    <source>
        <dbReference type="SAM" id="Phobius"/>
    </source>
</evidence>
<feature type="transmembrane region" description="Helical" evidence="12">
    <location>
        <begin position="63"/>
        <end position="92"/>
    </location>
</feature>
<dbReference type="eggNOG" id="COG0474">
    <property type="taxonomic scope" value="Bacteria"/>
</dbReference>
<sequence>MQTTAIIGILAIAAISGLGLFLGKGNVKKIASIGGSLLAALFLVYMSFFAITPDNVVENIQTILNYFIVAVTIIVVAVPEGLPMAVTISLALSMRKIRQDNNLVRKMMATETIGSVNVICSDKTGTLTKNQMTVQEVLFAGQKYNKDSFNKIKDHNYFNILKYLLTVNSTADFVKDEDGTYKVVGNSTEGALLSWIGSFGVDFHQLREDTPVYHRIPFSSEKKMMSSTSGYDTCKNCQVLDDGKNCGVTDQCRITYVKGAPEKIISFCKNIIVDSKVEDINKHKASLDSFISEMSDKAMRIIALAYKVESSEKFHSTLNVENDLILLGLVGISDPIREDVPAAVEVAHSAGIDVKMVTGDNIKTATAIAKEIGLAKGDFAAMEGTEFRESSDDKILKVLDKLKVLARATPSDKERLVNLIQSKNKVVAVTGDGTNDAPALKKADVGISMGLRGTDVAKEASDIVLTDDNFGSIVKAVKWGRTLYENIQKFLQFQLTINFSALMIAILSPILMIFFPNSNFKSIPLTVIQLLWVNLVMDTLAALAFGLEPSRGDIMKDQPKRRTESFVTKTMFYNIGTMGVCFMLFIIALQAFDIMGVANAFGVSSIAELEKAEATKYAFSSVLFTTYIFMQVFNMFNARSVKMGASVFKNLGQSKSFLTVLGIIVVVQVLITSFGGTFFNTQPLPLIMWGKIILVGIGTLILSGIFRTIGKAILK</sequence>
<dbReference type="PANTHER" id="PTHR24093">
    <property type="entry name" value="CATION TRANSPORTING ATPASE"/>
    <property type="match status" value="1"/>
</dbReference>
<dbReference type="Pfam" id="PF13246">
    <property type="entry name" value="Cation_ATPase"/>
    <property type="match status" value="1"/>
</dbReference>
<evidence type="ECO:0000256" key="8">
    <source>
        <dbReference type="ARBA" id="ARBA00022967"/>
    </source>
</evidence>
<dbReference type="FunFam" id="3.40.50.1000:FF:000001">
    <property type="entry name" value="Phospholipid-transporting ATPase IC"/>
    <property type="match status" value="1"/>
</dbReference>
<evidence type="ECO:0000256" key="4">
    <source>
        <dbReference type="ARBA" id="ARBA00022723"/>
    </source>
</evidence>
<dbReference type="NCBIfam" id="TIGR01517">
    <property type="entry name" value="ATPase-IIB_Ca"/>
    <property type="match status" value="1"/>
</dbReference>
<gene>
    <name evidence="14" type="ORF">Bccel_5707</name>
</gene>
<dbReference type="InterPro" id="IPR006408">
    <property type="entry name" value="P-type_ATPase_IIB"/>
</dbReference>
<dbReference type="InterPro" id="IPR023298">
    <property type="entry name" value="ATPase_P-typ_TM_dom_sf"/>
</dbReference>
<dbReference type="Pfam" id="PF00689">
    <property type="entry name" value="Cation_ATPase_C"/>
    <property type="match status" value="1"/>
</dbReference>
<evidence type="ECO:0000256" key="3">
    <source>
        <dbReference type="ARBA" id="ARBA00022692"/>
    </source>
</evidence>
<dbReference type="PROSITE" id="PS00154">
    <property type="entry name" value="ATPASE_E1_E2"/>
    <property type="match status" value="1"/>
</dbReference>
<evidence type="ECO:0000256" key="9">
    <source>
        <dbReference type="ARBA" id="ARBA00022989"/>
    </source>
</evidence>
<dbReference type="GO" id="GO:0005524">
    <property type="term" value="F:ATP binding"/>
    <property type="evidence" value="ECO:0007669"/>
    <property type="project" value="UniProtKB-KW"/>
</dbReference>
<dbReference type="InterPro" id="IPR044492">
    <property type="entry name" value="P_typ_ATPase_HD_dom"/>
</dbReference>
<dbReference type="InterPro" id="IPR023214">
    <property type="entry name" value="HAD_sf"/>
</dbReference>
<evidence type="ECO:0000259" key="13">
    <source>
        <dbReference type="Pfam" id="PF00689"/>
    </source>
</evidence>
<dbReference type="GO" id="GO:0046872">
    <property type="term" value="F:metal ion binding"/>
    <property type="evidence" value="ECO:0007669"/>
    <property type="project" value="UniProtKB-KW"/>
</dbReference>